<evidence type="ECO:0000313" key="3">
    <source>
        <dbReference type="EMBL" id="SVB69320.1"/>
    </source>
</evidence>
<gene>
    <name evidence="3" type="ORF">METZ01_LOCUS222174</name>
</gene>
<dbReference type="SUPFAM" id="SSF51735">
    <property type="entry name" value="NAD(P)-binding Rossmann-fold domains"/>
    <property type="match status" value="1"/>
</dbReference>
<dbReference type="EMBL" id="UINC01053148">
    <property type="protein sequence ID" value="SVB69320.1"/>
    <property type="molecule type" value="Genomic_DNA"/>
</dbReference>
<dbReference type="Pfam" id="PF22725">
    <property type="entry name" value="GFO_IDH_MocA_C3"/>
    <property type="match status" value="1"/>
</dbReference>
<dbReference type="InterPro" id="IPR055170">
    <property type="entry name" value="GFO_IDH_MocA-like_dom"/>
</dbReference>
<dbReference type="InterPro" id="IPR036291">
    <property type="entry name" value="NAD(P)-bd_dom_sf"/>
</dbReference>
<dbReference type="Gene3D" id="3.40.50.720">
    <property type="entry name" value="NAD(P)-binding Rossmann-like Domain"/>
    <property type="match status" value="1"/>
</dbReference>
<reference evidence="3" key="1">
    <citation type="submission" date="2018-05" db="EMBL/GenBank/DDBJ databases">
        <authorList>
            <person name="Lanie J.A."/>
            <person name="Ng W.-L."/>
            <person name="Kazmierczak K.M."/>
            <person name="Andrzejewski T.M."/>
            <person name="Davidsen T.M."/>
            <person name="Wayne K.J."/>
            <person name="Tettelin H."/>
            <person name="Glass J.I."/>
            <person name="Rusch D."/>
            <person name="Podicherti R."/>
            <person name="Tsui H.-C.T."/>
            <person name="Winkler M.E."/>
        </authorList>
    </citation>
    <scope>NUCLEOTIDE SEQUENCE</scope>
</reference>
<dbReference type="PANTHER" id="PTHR43377">
    <property type="entry name" value="BILIVERDIN REDUCTASE A"/>
    <property type="match status" value="1"/>
</dbReference>
<sequence length="330" mass="37780">MTKILIVGFGSIGKRHLTNILARKNMEVIICTKRNDLKKRKKKNIKIVNSIHEALSHKPTIAFVTNETSNHIKTSIELAKNGLDVFIEKPISASITGIDVLKKIVENKKIISLVGCDHRFHPCINKIKNIINGKKLGRVFSAQVESSSLLSDWHPYEDYRKGYAARNDLGGGIATTMIHELDFLQWFFGDIKEIFSVTKKVSDLEITADDISTMTMLFENGIIGELHLDYFARPEFKSCKIRGTKGTLYWNTDSNDVKIFYNNQSKWKTIFKAKNFERNQMFVKELEYFLKCVRNRNNTFNDVSEGKKTLQVILGAKKSSQTKKMINVSY</sequence>
<evidence type="ECO:0000259" key="2">
    <source>
        <dbReference type="Pfam" id="PF22725"/>
    </source>
</evidence>
<name>A0A382G263_9ZZZZ</name>
<dbReference type="PANTHER" id="PTHR43377:SF1">
    <property type="entry name" value="BILIVERDIN REDUCTASE A"/>
    <property type="match status" value="1"/>
</dbReference>
<dbReference type="AlphaFoldDB" id="A0A382G263"/>
<evidence type="ECO:0000259" key="1">
    <source>
        <dbReference type="Pfam" id="PF01408"/>
    </source>
</evidence>
<accession>A0A382G263</accession>
<dbReference type="SUPFAM" id="SSF55347">
    <property type="entry name" value="Glyceraldehyde-3-phosphate dehydrogenase-like, C-terminal domain"/>
    <property type="match status" value="1"/>
</dbReference>
<feature type="domain" description="GFO/IDH/MocA-like oxidoreductase" evidence="2">
    <location>
        <begin position="125"/>
        <end position="248"/>
    </location>
</feature>
<dbReference type="Gene3D" id="3.30.360.10">
    <property type="entry name" value="Dihydrodipicolinate Reductase, domain 2"/>
    <property type="match status" value="1"/>
</dbReference>
<dbReference type="InterPro" id="IPR000683">
    <property type="entry name" value="Gfo/Idh/MocA-like_OxRdtase_N"/>
</dbReference>
<protein>
    <recommendedName>
        <fullName evidence="4">Gfo/Idh/MocA-like oxidoreductase N-terminal domain-containing protein</fullName>
    </recommendedName>
</protein>
<organism evidence="3">
    <name type="scientific">marine metagenome</name>
    <dbReference type="NCBI Taxonomy" id="408172"/>
    <lineage>
        <taxon>unclassified sequences</taxon>
        <taxon>metagenomes</taxon>
        <taxon>ecological metagenomes</taxon>
    </lineage>
</organism>
<dbReference type="Pfam" id="PF01408">
    <property type="entry name" value="GFO_IDH_MocA"/>
    <property type="match status" value="1"/>
</dbReference>
<proteinExistence type="predicted"/>
<evidence type="ECO:0008006" key="4">
    <source>
        <dbReference type="Google" id="ProtNLM"/>
    </source>
</evidence>
<dbReference type="InterPro" id="IPR051450">
    <property type="entry name" value="Gfo/Idh/MocA_Oxidoreductases"/>
</dbReference>
<dbReference type="GO" id="GO:0000166">
    <property type="term" value="F:nucleotide binding"/>
    <property type="evidence" value="ECO:0007669"/>
    <property type="project" value="InterPro"/>
</dbReference>
<feature type="domain" description="Gfo/Idh/MocA-like oxidoreductase N-terminal" evidence="1">
    <location>
        <begin position="3"/>
        <end position="114"/>
    </location>
</feature>